<dbReference type="OrthoDB" id="8300194at2759"/>
<dbReference type="PANTHER" id="PTHR33112:SF9">
    <property type="entry name" value="HETEROKARYON INCOMPATIBILITY DOMAIN-CONTAINING PROTEIN"/>
    <property type="match status" value="1"/>
</dbReference>
<evidence type="ECO:0000259" key="1">
    <source>
        <dbReference type="Pfam" id="PF06985"/>
    </source>
</evidence>
<dbReference type="Proteomes" id="UP000235371">
    <property type="component" value="Unassembled WGS sequence"/>
</dbReference>
<name>A0A2J6TSB6_9HELO</name>
<dbReference type="GeneID" id="36585781"/>
<dbReference type="PANTHER" id="PTHR33112">
    <property type="entry name" value="DOMAIN PROTEIN, PUTATIVE-RELATED"/>
    <property type="match status" value="1"/>
</dbReference>
<gene>
    <name evidence="2" type="ORF">K444DRAFT_580488</name>
</gene>
<sequence length="384" mass="42779">MIVGISDIDGGYSFNEVYTVSGCTKAPWLLIGEGSERTITTEETIQVLRGWIDTCLTSHPACARQQKNLPTRVLDVSSHNPSLRASHGDREPYAALSHCWGKSPLIQTHRDTLRDRFDAIPWNNLSKTFQDAVTTTRELGLRYLWIDSLCIVQDDPEDWARESGKMASIYEGAQVVLAASDAKDGHDGFLRPRSGSASPKSIFQGIKSNGNSYSIRIRKGDYHKWYGDALPPRSQSSPDSSPLSTRGWAFQERLLATRYVQFRSEELIWECRSALWCECGALTRPSQQREPLSKKAFYDTLGSSTHSELFSLWSKIVNAYAIKALTNGGDVLPALSGLAKQFQKSNAGTYIAGLWEADFPLCLLWEARAAKASPYRAPSWSWAS</sequence>
<keyword evidence="3" id="KW-1185">Reference proteome</keyword>
<dbReference type="AlphaFoldDB" id="A0A2J6TSB6"/>
<dbReference type="EMBL" id="KZ613745">
    <property type="protein sequence ID" value="PMD65911.1"/>
    <property type="molecule type" value="Genomic_DNA"/>
</dbReference>
<organism evidence="2 3">
    <name type="scientific">Hyaloscypha bicolor E</name>
    <dbReference type="NCBI Taxonomy" id="1095630"/>
    <lineage>
        <taxon>Eukaryota</taxon>
        <taxon>Fungi</taxon>
        <taxon>Dikarya</taxon>
        <taxon>Ascomycota</taxon>
        <taxon>Pezizomycotina</taxon>
        <taxon>Leotiomycetes</taxon>
        <taxon>Helotiales</taxon>
        <taxon>Hyaloscyphaceae</taxon>
        <taxon>Hyaloscypha</taxon>
        <taxon>Hyaloscypha bicolor</taxon>
    </lineage>
</organism>
<proteinExistence type="predicted"/>
<dbReference type="InterPro" id="IPR010730">
    <property type="entry name" value="HET"/>
</dbReference>
<accession>A0A2J6TSB6</accession>
<dbReference type="Pfam" id="PF06985">
    <property type="entry name" value="HET"/>
    <property type="match status" value="1"/>
</dbReference>
<feature type="non-terminal residue" evidence="2">
    <location>
        <position position="384"/>
    </location>
</feature>
<dbReference type="RefSeq" id="XP_024742815.1">
    <property type="nucleotide sequence ID" value="XM_024877704.1"/>
</dbReference>
<evidence type="ECO:0000313" key="3">
    <source>
        <dbReference type="Proteomes" id="UP000235371"/>
    </source>
</evidence>
<evidence type="ECO:0000313" key="2">
    <source>
        <dbReference type="EMBL" id="PMD65911.1"/>
    </source>
</evidence>
<dbReference type="InParanoid" id="A0A2J6TSB6"/>
<protein>
    <submittedName>
        <fullName evidence="2">HET-domain-containing protein</fullName>
    </submittedName>
</protein>
<dbReference type="STRING" id="1095630.A0A2J6TSB6"/>
<feature type="domain" description="Heterokaryon incompatibility" evidence="1">
    <location>
        <begin position="93"/>
        <end position="252"/>
    </location>
</feature>
<reference evidence="2 3" key="1">
    <citation type="submission" date="2016-04" db="EMBL/GenBank/DDBJ databases">
        <title>A degradative enzymes factory behind the ericoid mycorrhizal symbiosis.</title>
        <authorList>
            <consortium name="DOE Joint Genome Institute"/>
            <person name="Martino E."/>
            <person name="Morin E."/>
            <person name="Grelet G."/>
            <person name="Kuo A."/>
            <person name="Kohler A."/>
            <person name="Daghino S."/>
            <person name="Barry K."/>
            <person name="Choi C."/>
            <person name="Cichocki N."/>
            <person name="Clum A."/>
            <person name="Copeland A."/>
            <person name="Hainaut M."/>
            <person name="Haridas S."/>
            <person name="Labutti K."/>
            <person name="Lindquist E."/>
            <person name="Lipzen A."/>
            <person name="Khouja H.-R."/>
            <person name="Murat C."/>
            <person name="Ohm R."/>
            <person name="Olson A."/>
            <person name="Spatafora J."/>
            <person name="Veneault-Fourrey C."/>
            <person name="Henrissat B."/>
            <person name="Grigoriev I."/>
            <person name="Martin F."/>
            <person name="Perotto S."/>
        </authorList>
    </citation>
    <scope>NUCLEOTIDE SEQUENCE [LARGE SCALE GENOMIC DNA]</scope>
    <source>
        <strain evidence="2 3">E</strain>
    </source>
</reference>